<evidence type="ECO:0000313" key="2">
    <source>
        <dbReference type="Proteomes" id="UP000814033"/>
    </source>
</evidence>
<organism evidence="1 2">
    <name type="scientific">Auriscalpium vulgare</name>
    <dbReference type="NCBI Taxonomy" id="40419"/>
    <lineage>
        <taxon>Eukaryota</taxon>
        <taxon>Fungi</taxon>
        <taxon>Dikarya</taxon>
        <taxon>Basidiomycota</taxon>
        <taxon>Agaricomycotina</taxon>
        <taxon>Agaricomycetes</taxon>
        <taxon>Russulales</taxon>
        <taxon>Auriscalpiaceae</taxon>
        <taxon>Auriscalpium</taxon>
    </lineage>
</organism>
<reference evidence="1" key="1">
    <citation type="submission" date="2021-02" db="EMBL/GenBank/DDBJ databases">
        <authorList>
            <consortium name="DOE Joint Genome Institute"/>
            <person name="Ahrendt S."/>
            <person name="Looney B.P."/>
            <person name="Miyauchi S."/>
            <person name="Morin E."/>
            <person name="Drula E."/>
            <person name="Courty P.E."/>
            <person name="Chicoki N."/>
            <person name="Fauchery L."/>
            <person name="Kohler A."/>
            <person name="Kuo A."/>
            <person name="Labutti K."/>
            <person name="Pangilinan J."/>
            <person name="Lipzen A."/>
            <person name="Riley R."/>
            <person name="Andreopoulos W."/>
            <person name="He G."/>
            <person name="Johnson J."/>
            <person name="Barry K.W."/>
            <person name="Grigoriev I.V."/>
            <person name="Nagy L."/>
            <person name="Hibbett D."/>
            <person name="Henrissat B."/>
            <person name="Matheny P.B."/>
            <person name="Labbe J."/>
            <person name="Martin F."/>
        </authorList>
    </citation>
    <scope>NUCLEOTIDE SEQUENCE</scope>
    <source>
        <strain evidence="1">FP105234-sp</strain>
    </source>
</reference>
<dbReference type="EMBL" id="MU275909">
    <property type="protein sequence ID" value="KAI0047174.1"/>
    <property type="molecule type" value="Genomic_DNA"/>
</dbReference>
<proteinExistence type="predicted"/>
<dbReference type="Proteomes" id="UP000814033">
    <property type="component" value="Unassembled WGS sequence"/>
</dbReference>
<reference evidence="1" key="2">
    <citation type="journal article" date="2022" name="New Phytol.">
        <title>Evolutionary transition to the ectomycorrhizal habit in the genomes of a hyperdiverse lineage of mushroom-forming fungi.</title>
        <authorList>
            <person name="Looney B."/>
            <person name="Miyauchi S."/>
            <person name="Morin E."/>
            <person name="Drula E."/>
            <person name="Courty P.E."/>
            <person name="Kohler A."/>
            <person name="Kuo A."/>
            <person name="LaButti K."/>
            <person name="Pangilinan J."/>
            <person name="Lipzen A."/>
            <person name="Riley R."/>
            <person name="Andreopoulos W."/>
            <person name="He G."/>
            <person name="Johnson J."/>
            <person name="Nolan M."/>
            <person name="Tritt A."/>
            <person name="Barry K.W."/>
            <person name="Grigoriev I.V."/>
            <person name="Nagy L.G."/>
            <person name="Hibbett D."/>
            <person name="Henrissat B."/>
            <person name="Matheny P.B."/>
            <person name="Labbe J."/>
            <person name="Martin F.M."/>
        </authorList>
    </citation>
    <scope>NUCLEOTIDE SEQUENCE</scope>
    <source>
        <strain evidence="1">FP105234-sp</strain>
    </source>
</reference>
<name>A0ACB8RT36_9AGAM</name>
<protein>
    <submittedName>
        <fullName evidence="1">Uncharacterized protein</fullName>
    </submittedName>
</protein>
<evidence type="ECO:0000313" key="1">
    <source>
        <dbReference type="EMBL" id="KAI0047174.1"/>
    </source>
</evidence>
<gene>
    <name evidence="1" type="ORF">FA95DRAFT_1606271</name>
</gene>
<sequence length="199" mass="21780">MSYVPALNEGVHPVTHVEVSIPTETETISRSAPWSNVSSRVADFTQQTGGSQTPDIQYLSLSHDFSSAPGTSTIADVLGTDTADLDAFVSPGGRGDRQRRGHNFKNTLLVSGAPTPEIPSDAPVHSLAPFETRIPSPAAIVEPTPTRLLQERVNQLKARVLALEEETWVMPEECKLLAEQERDLHERIADLRTFFRLNG</sequence>
<accession>A0ACB8RT36</accession>
<comment type="caution">
    <text evidence="1">The sequence shown here is derived from an EMBL/GenBank/DDBJ whole genome shotgun (WGS) entry which is preliminary data.</text>
</comment>
<keyword evidence="2" id="KW-1185">Reference proteome</keyword>